<reference evidence="2" key="1">
    <citation type="journal article" date="2019" name="Sci. Rep.">
        <title>Draft genome of Tanacetum cinerariifolium, the natural source of mosquito coil.</title>
        <authorList>
            <person name="Yamashiro T."/>
            <person name="Shiraishi A."/>
            <person name="Satake H."/>
            <person name="Nakayama K."/>
        </authorList>
    </citation>
    <scope>NUCLEOTIDE SEQUENCE</scope>
</reference>
<accession>A0A699GE49</accession>
<feature type="compositionally biased region" description="Low complexity" evidence="1">
    <location>
        <begin position="1674"/>
        <end position="1685"/>
    </location>
</feature>
<gene>
    <name evidence="2" type="ORF">Tci_000187</name>
</gene>
<evidence type="ECO:0000313" key="2">
    <source>
        <dbReference type="EMBL" id="GEU28209.1"/>
    </source>
</evidence>
<name>A0A699GE49_TANCI</name>
<feature type="region of interest" description="Disordered" evidence="1">
    <location>
        <begin position="787"/>
        <end position="809"/>
    </location>
</feature>
<feature type="region of interest" description="Disordered" evidence="1">
    <location>
        <begin position="1731"/>
        <end position="1815"/>
    </location>
</feature>
<feature type="compositionally biased region" description="Basic residues" evidence="1">
    <location>
        <begin position="1553"/>
        <end position="1563"/>
    </location>
</feature>
<evidence type="ECO:0000256" key="1">
    <source>
        <dbReference type="SAM" id="MobiDB-lite"/>
    </source>
</evidence>
<feature type="compositionally biased region" description="Basic residues" evidence="1">
    <location>
        <begin position="1638"/>
        <end position="1654"/>
    </location>
</feature>
<feature type="region of interest" description="Disordered" evidence="1">
    <location>
        <begin position="1875"/>
        <end position="1949"/>
    </location>
</feature>
<organism evidence="2">
    <name type="scientific">Tanacetum cinerariifolium</name>
    <name type="common">Dalmatian daisy</name>
    <name type="synonym">Chrysanthemum cinerariifolium</name>
    <dbReference type="NCBI Taxonomy" id="118510"/>
    <lineage>
        <taxon>Eukaryota</taxon>
        <taxon>Viridiplantae</taxon>
        <taxon>Streptophyta</taxon>
        <taxon>Embryophyta</taxon>
        <taxon>Tracheophyta</taxon>
        <taxon>Spermatophyta</taxon>
        <taxon>Magnoliopsida</taxon>
        <taxon>eudicotyledons</taxon>
        <taxon>Gunneridae</taxon>
        <taxon>Pentapetalae</taxon>
        <taxon>asterids</taxon>
        <taxon>campanulids</taxon>
        <taxon>Asterales</taxon>
        <taxon>Asteraceae</taxon>
        <taxon>Asteroideae</taxon>
        <taxon>Anthemideae</taxon>
        <taxon>Anthemidinae</taxon>
        <taxon>Tanacetum</taxon>
    </lineage>
</organism>
<feature type="region of interest" description="Disordered" evidence="1">
    <location>
        <begin position="1495"/>
        <end position="1611"/>
    </location>
</feature>
<protein>
    <submittedName>
        <fullName evidence="2">Uncharacterized protein</fullName>
    </submittedName>
</protein>
<feature type="compositionally biased region" description="Basic residues" evidence="1">
    <location>
        <begin position="1912"/>
        <end position="1927"/>
    </location>
</feature>
<comment type="caution">
    <text evidence="2">The sequence shown here is derived from an EMBL/GenBank/DDBJ whole genome shotgun (WGS) entry which is preliminary data.</text>
</comment>
<feature type="region of interest" description="Disordered" evidence="1">
    <location>
        <begin position="1244"/>
        <end position="1266"/>
    </location>
</feature>
<proteinExistence type="predicted"/>
<dbReference type="EMBL" id="BKCJ010000002">
    <property type="protein sequence ID" value="GEU28209.1"/>
    <property type="molecule type" value="Genomic_DNA"/>
</dbReference>
<sequence>MACGRLDIVAQRQQHALPRHLPQRHRFDAHQHLVFGPRKQHGQQRRIGRNLQGRHRARERRGQRHFRLALQVRFDIGVEDIEFGHQLGERVAHLDGLGAKLGAVARRDETLAPVVHRLPVAARPGIHQAPGDGRLPLRHHFVQVAQDPGARGGGIVDRAIFQRRFQALRIAVGADGQSGAGKLQQVEQCGRLHQASGCRVICTGNCSVFCIVTSKTVIPAQAGIHAELKRTRSMDPRRMVVVVVTVAAAIRAGLRLEPGLFFDDHRPQPRQHFLEHRIGADAQKAVAHLRLRVAVTQMESAAQQRVRIEARHLVGGLGRGHHGNHAPVFARQQVAAPQHGAARGEHGHVLARIERGAQAAFFAQFVGQHQARSDGGGTGIGRRDFRMKSLHIVLEQEVALRHRQHAGCFAHQQFAIGAHFIGFGVDVHLRRQAIVDHVGLAQGAHVFRHDQRLVQFELRADVVVICRLRHERERLFQAAAKGAEHHPVVHRLRRGDRCIRIAHGRGRDHAALDDGGRLDAEEGRLPQHQVGDLAHFDGTHRVRNAVRDGRIDRVLGDIALDAEVVVGRRILRQRSALHLHLVRGLPGAQHHLAHPAHGLRIGRHHRDGADVVQDVLGGDSFAADARFGKRHVFDNRRIEVVAHHQHVQVFVERIDGERPGGVGGRRQHIGFADRGDDVGRMAAARAFGVEGVDGAVLEGGNGVRQVAAFVEGVAVDRHLHVHLVGHRQAVVDGRWRAAPVLVQFEADGAGAHLLLQRPWQAHVALAEEAEVHRERIGRLQHRVQVPWSGGAGGGRRAGRRPRAAADHGGHAAHQRFLDLLRADEVDVGIDAAGGDDLAFAGDDLGGGGDDHRHAGLDVRVAGLADGGDHAVADADVGLDDAPVVDDDGVGDHGVHHQRVGAAALRLAHAVADHLAAAEFDFLAVDGVIVFDFDKQFGVRQPDAVTLGGTEHLRVGAARDCSHVSLCQRLIFWRIGIELAHDFAAEAEDFQVAGHHYQFDRALLARFEPHGGAGSDVEALAVGLPALELELRVHFKKMEVGANLHRAVALVGHHHRDGYGVMNRNELAAVGESGFHLDVRDHFGDAVHDVLARQDGLPFGHQLRHGLAVARTFHDGARDQRHRLGIIEFQPARQAPFGHDAGGENEQLVFFSWSQFHGMSSSCLPDARRDRVARQQVRTQAAPHVQHQPARRFAVVAQVARHQHALGVGDAEVVIAAMGGITGGVGADVGQQLVQLRSGQRLAGRDQRRAHGAAIERQRAGQPSAQHGALLPPQQLALAADAAALRDRAGVEDFARAAPPHAQDLAADVGGAGCQLHVVVERDVGRVEKNGFLRQPFERRVFVHVQVHGLARALAVGLVPLGGAGRGDARVPVVAHADVDGQLVAAHYPARRMDDDGVAYLAVFRVQRFLHPQRAVVAVVVQARGAVIVREAEREGGLPRAGIGGGMVVEVPRGGAPWTTDSRLARTTAVQAHQNAPLLRLQQKCFAPRRLGAQRRRVHTGRFPTLPGAQHENIHHRRSRFYRRLDRGRTGQSGPRSGGPGPPPGPGGGSGQDRRHRHRRHAGRPRPAGGRGPRGGRRDQCGQQRQPRGRGSDHRRSGRIGQAVPAHERLEHRGRRVRRSWYRQHLLRRPAAGTDCRQGRARGHRQAGAGRRRPGRPFGSAVQYADLRPRRAAARQRAAATPAQAGAKKRHRAPRRSGTEHLVQCAHRRRGGPVPAGAGKNCAGHVLFRGKRRSVVPRHERSNGQGTEPGPGAGLAAGASERGMGLRDGVVRPGLEQPRARTTGPHATGLAAAPSVGAGVDRRGNVAGPRGSPRYLTGSRALIAPSSAAMPDFWPGGTTGPVPEWTSLHCNAKQTGHIATGRMRAPPVRARSARQCPAPAPTALPSIRGCKTGAPGGCRSTPRHRETGPTVRRTCRTRRQYRLPRQHGTRQTSRERRQRCSRPRTTPSTD</sequence>
<dbReference type="AntiFam" id="ANF00221">
    <property type="entry name" value="Shadow ORF (opposite ureE)"/>
</dbReference>
<feature type="compositionally biased region" description="Basic and acidic residues" evidence="1">
    <location>
        <begin position="1244"/>
        <end position="1258"/>
    </location>
</feature>
<feature type="region of interest" description="Disordered" evidence="1">
    <location>
        <begin position="1631"/>
        <end position="1718"/>
    </location>
</feature>